<dbReference type="SUPFAM" id="SSF51430">
    <property type="entry name" value="NAD(P)-linked oxidoreductase"/>
    <property type="match status" value="1"/>
</dbReference>
<dbReference type="PIRSF" id="PIRSF000097">
    <property type="entry name" value="AKR"/>
    <property type="match status" value="1"/>
</dbReference>
<name>A0A2H3JLU6_WOLCO</name>
<accession>A0A2H3JLU6</accession>
<gene>
    <name evidence="7" type="ORF">WOLCODRAFT_92231</name>
</gene>
<dbReference type="PRINTS" id="PR00069">
    <property type="entry name" value="ALDKETRDTASE"/>
</dbReference>
<reference evidence="7 8" key="1">
    <citation type="journal article" date="2012" name="Science">
        <title>The Paleozoic origin of enzymatic lignin decomposition reconstructed from 31 fungal genomes.</title>
        <authorList>
            <person name="Floudas D."/>
            <person name="Binder M."/>
            <person name="Riley R."/>
            <person name="Barry K."/>
            <person name="Blanchette R.A."/>
            <person name="Henrissat B."/>
            <person name="Martinez A.T."/>
            <person name="Otillar R."/>
            <person name="Spatafora J.W."/>
            <person name="Yadav J.S."/>
            <person name="Aerts A."/>
            <person name="Benoit I."/>
            <person name="Boyd A."/>
            <person name="Carlson A."/>
            <person name="Copeland A."/>
            <person name="Coutinho P.M."/>
            <person name="de Vries R.P."/>
            <person name="Ferreira P."/>
            <person name="Findley K."/>
            <person name="Foster B."/>
            <person name="Gaskell J."/>
            <person name="Glotzer D."/>
            <person name="Gorecki P."/>
            <person name="Heitman J."/>
            <person name="Hesse C."/>
            <person name="Hori C."/>
            <person name="Igarashi K."/>
            <person name="Jurgens J.A."/>
            <person name="Kallen N."/>
            <person name="Kersten P."/>
            <person name="Kohler A."/>
            <person name="Kuees U."/>
            <person name="Kumar T.K.A."/>
            <person name="Kuo A."/>
            <person name="LaButti K."/>
            <person name="Larrondo L.F."/>
            <person name="Lindquist E."/>
            <person name="Ling A."/>
            <person name="Lombard V."/>
            <person name="Lucas S."/>
            <person name="Lundell T."/>
            <person name="Martin R."/>
            <person name="McLaughlin D.J."/>
            <person name="Morgenstern I."/>
            <person name="Morin E."/>
            <person name="Murat C."/>
            <person name="Nagy L.G."/>
            <person name="Nolan M."/>
            <person name="Ohm R.A."/>
            <person name="Patyshakuliyeva A."/>
            <person name="Rokas A."/>
            <person name="Ruiz-Duenas F.J."/>
            <person name="Sabat G."/>
            <person name="Salamov A."/>
            <person name="Samejima M."/>
            <person name="Schmutz J."/>
            <person name="Slot J.C."/>
            <person name="St John F."/>
            <person name="Stenlid J."/>
            <person name="Sun H."/>
            <person name="Sun S."/>
            <person name="Syed K."/>
            <person name="Tsang A."/>
            <person name="Wiebenga A."/>
            <person name="Young D."/>
            <person name="Pisabarro A."/>
            <person name="Eastwood D.C."/>
            <person name="Martin F."/>
            <person name="Cullen D."/>
            <person name="Grigoriev I.V."/>
            <person name="Hibbett D.S."/>
        </authorList>
    </citation>
    <scope>NUCLEOTIDE SEQUENCE [LARGE SCALE GENOMIC DNA]</scope>
    <source>
        <strain evidence="7 8">MD-104</strain>
    </source>
</reference>
<dbReference type="PANTHER" id="PTHR43827:SF3">
    <property type="entry name" value="NADP-DEPENDENT OXIDOREDUCTASE DOMAIN-CONTAINING PROTEIN"/>
    <property type="match status" value="1"/>
</dbReference>
<feature type="domain" description="NADP-dependent oxidoreductase" evidence="6">
    <location>
        <begin position="17"/>
        <end position="277"/>
    </location>
</feature>
<dbReference type="GO" id="GO:0016616">
    <property type="term" value="F:oxidoreductase activity, acting on the CH-OH group of donors, NAD or NADP as acceptor"/>
    <property type="evidence" value="ECO:0007669"/>
    <property type="project" value="UniProtKB-ARBA"/>
</dbReference>
<keyword evidence="8" id="KW-1185">Reference proteome</keyword>
<proteinExistence type="inferred from homology"/>
<organism evidence="7 8">
    <name type="scientific">Wolfiporia cocos (strain MD-104)</name>
    <name type="common">Brown rot fungus</name>
    <dbReference type="NCBI Taxonomy" id="742152"/>
    <lineage>
        <taxon>Eukaryota</taxon>
        <taxon>Fungi</taxon>
        <taxon>Dikarya</taxon>
        <taxon>Basidiomycota</taxon>
        <taxon>Agaricomycotina</taxon>
        <taxon>Agaricomycetes</taxon>
        <taxon>Polyporales</taxon>
        <taxon>Phaeolaceae</taxon>
        <taxon>Wolfiporia</taxon>
    </lineage>
</organism>
<evidence type="ECO:0000259" key="6">
    <source>
        <dbReference type="Pfam" id="PF00248"/>
    </source>
</evidence>
<protein>
    <submittedName>
        <fullName evidence="7">Aldo/keto reductase</fullName>
    </submittedName>
</protein>
<dbReference type="AlphaFoldDB" id="A0A2H3JLU6"/>
<dbReference type="PANTHER" id="PTHR43827">
    <property type="entry name" value="2,5-DIKETO-D-GLUCONIC ACID REDUCTASE"/>
    <property type="match status" value="1"/>
</dbReference>
<dbReference type="STRING" id="742152.A0A2H3JLU6"/>
<dbReference type="EMBL" id="KB467898">
    <property type="protein sequence ID" value="PCH36977.1"/>
    <property type="molecule type" value="Genomic_DNA"/>
</dbReference>
<dbReference type="InterPro" id="IPR020471">
    <property type="entry name" value="AKR"/>
</dbReference>
<dbReference type="InterPro" id="IPR036812">
    <property type="entry name" value="NAD(P)_OxRdtase_dom_sf"/>
</dbReference>
<evidence type="ECO:0000256" key="3">
    <source>
        <dbReference type="ARBA" id="ARBA00023002"/>
    </source>
</evidence>
<dbReference type="Gene3D" id="3.20.20.100">
    <property type="entry name" value="NADP-dependent oxidoreductase domain"/>
    <property type="match status" value="1"/>
</dbReference>
<dbReference type="OMA" id="TKYSGRA"/>
<evidence type="ECO:0000256" key="2">
    <source>
        <dbReference type="ARBA" id="ARBA00022857"/>
    </source>
</evidence>
<evidence type="ECO:0000256" key="1">
    <source>
        <dbReference type="ARBA" id="ARBA00007905"/>
    </source>
</evidence>
<feature type="site" description="Lowers pKa of active site Tyr" evidence="5">
    <location>
        <position position="76"/>
    </location>
</feature>
<feature type="active site" description="Proton donor" evidence="4">
    <location>
        <position position="51"/>
    </location>
</feature>
<keyword evidence="2" id="KW-0521">NADP</keyword>
<evidence type="ECO:0000313" key="8">
    <source>
        <dbReference type="Proteomes" id="UP000218811"/>
    </source>
</evidence>
<evidence type="ECO:0000256" key="4">
    <source>
        <dbReference type="PIRSR" id="PIRSR000097-1"/>
    </source>
</evidence>
<dbReference type="Pfam" id="PF00248">
    <property type="entry name" value="Aldo_ket_red"/>
    <property type="match status" value="1"/>
</dbReference>
<keyword evidence="3" id="KW-0560">Oxidoreductase</keyword>
<evidence type="ECO:0000313" key="7">
    <source>
        <dbReference type="EMBL" id="PCH36977.1"/>
    </source>
</evidence>
<dbReference type="OrthoDB" id="416253at2759"/>
<evidence type="ECO:0000256" key="5">
    <source>
        <dbReference type="PIRSR" id="PIRSR000097-3"/>
    </source>
</evidence>
<dbReference type="Proteomes" id="UP000218811">
    <property type="component" value="Unassembled WGS sequence"/>
</dbReference>
<sequence>MPWGSIELNDGTMIPDIAYGTWKLGNGDVTIGRVKQALSVGFTHIDTAQIYRNEKEAGEALRASGLAREDVYITTKYSGRADIDTSIRNSCEYTMWTCTSYTAPDLAVPDIPTLWAKMEQIKANELAKYESSHESIQTLTQSLTYCRSIGVSNFNVQELTTLLTSAKVKPVVNQILFHPYVLRRQAPIVAFGAQHGIVTEAYSVLIPITRQTGGPLDKPLKEIADRLGAQPEQVLLAWAKKKGVVSVTSSTRKERMEGYLKAGDLELTAEDIAAIDTAGLSRH</sequence>
<dbReference type="InterPro" id="IPR023210">
    <property type="entry name" value="NADP_OxRdtase_dom"/>
</dbReference>
<comment type="similarity">
    <text evidence="1">Belongs to the aldo/keto reductase family.</text>
</comment>